<dbReference type="EMBL" id="ML992502">
    <property type="protein sequence ID" value="KAF2226763.1"/>
    <property type="molecule type" value="Genomic_DNA"/>
</dbReference>
<dbReference type="GO" id="GO:0050660">
    <property type="term" value="F:flavin adenine dinucleotide binding"/>
    <property type="evidence" value="ECO:0007669"/>
    <property type="project" value="InterPro"/>
</dbReference>
<dbReference type="GO" id="GO:0050661">
    <property type="term" value="F:NADP binding"/>
    <property type="evidence" value="ECO:0007669"/>
    <property type="project" value="InterPro"/>
</dbReference>
<dbReference type="InterPro" id="IPR020946">
    <property type="entry name" value="Flavin_mOase-like"/>
</dbReference>
<dbReference type="PANTHER" id="PTHR23023">
    <property type="entry name" value="DIMETHYLANILINE MONOOXYGENASE"/>
    <property type="match status" value="1"/>
</dbReference>
<dbReference type="PIRSF" id="PIRSF000332">
    <property type="entry name" value="FMO"/>
    <property type="match status" value="1"/>
</dbReference>
<evidence type="ECO:0000256" key="3">
    <source>
        <dbReference type="ARBA" id="ARBA00022827"/>
    </source>
</evidence>
<dbReference type="PRINTS" id="PR00419">
    <property type="entry name" value="ADXRDTASE"/>
</dbReference>
<evidence type="ECO:0000313" key="7">
    <source>
        <dbReference type="EMBL" id="KAF2226763.1"/>
    </source>
</evidence>
<dbReference type="AlphaFoldDB" id="A0A6A6GN38"/>
<organism evidence="7 8">
    <name type="scientific">Elsinoe ampelina</name>
    <dbReference type="NCBI Taxonomy" id="302913"/>
    <lineage>
        <taxon>Eukaryota</taxon>
        <taxon>Fungi</taxon>
        <taxon>Dikarya</taxon>
        <taxon>Ascomycota</taxon>
        <taxon>Pezizomycotina</taxon>
        <taxon>Dothideomycetes</taxon>
        <taxon>Dothideomycetidae</taxon>
        <taxon>Myriangiales</taxon>
        <taxon>Elsinoaceae</taxon>
        <taxon>Elsinoe</taxon>
    </lineage>
</organism>
<name>A0A6A6GN38_9PEZI</name>
<protein>
    <submittedName>
        <fullName evidence="7">Dimethylaniline monooxygenase</fullName>
    </submittedName>
</protein>
<proteinExistence type="inferred from homology"/>
<dbReference type="GO" id="GO:0004499">
    <property type="term" value="F:N,N-dimethylaniline monooxygenase activity"/>
    <property type="evidence" value="ECO:0007669"/>
    <property type="project" value="InterPro"/>
</dbReference>
<dbReference type="SUPFAM" id="SSF51905">
    <property type="entry name" value="FAD/NAD(P)-binding domain"/>
    <property type="match status" value="2"/>
</dbReference>
<keyword evidence="7" id="KW-0503">Monooxygenase</keyword>
<evidence type="ECO:0000256" key="6">
    <source>
        <dbReference type="SAM" id="MobiDB-lite"/>
    </source>
</evidence>
<evidence type="ECO:0000256" key="5">
    <source>
        <dbReference type="ARBA" id="ARBA00023002"/>
    </source>
</evidence>
<evidence type="ECO:0000256" key="2">
    <source>
        <dbReference type="ARBA" id="ARBA00022630"/>
    </source>
</evidence>
<comment type="similarity">
    <text evidence="1">Belongs to the FMO family.</text>
</comment>
<dbReference type="Proteomes" id="UP000799538">
    <property type="component" value="Unassembled WGS sequence"/>
</dbReference>
<keyword evidence="4" id="KW-0521">NADP</keyword>
<keyword evidence="3" id="KW-0274">FAD</keyword>
<dbReference type="InterPro" id="IPR036188">
    <property type="entry name" value="FAD/NAD-bd_sf"/>
</dbReference>
<evidence type="ECO:0000256" key="4">
    <source>
        <dbReference type="ARBA" id="ARBA00022857"/>
    </source>
</evidence>
<dbReference type="InterPro" id="IPR050346">
    <property type="entry name" value="FMO-like"/>
</dbReference>
<keyword evidence="2" id="KW-0285">Flavoprotein</keyword>
<reference evidence="8" key="1">
    <citation type="journal article" date="2020" name="Stud. Mycol.">
        <title>101 Dothideomycetes genomes: A test case for predicting lifestyles and emergence of pathogens.</title>
        <authorList>
            <person name="Haridas S."/>
            <person name="Albert R."/>
            <person name="Binder M."/>
            <person name="Bloem J."/>
            <person name="LaButti K."/>
            <person name="Salamov A."/>
            <person name="Andreopoulos B."/>
            <person name="Baker S."/>
            <person name="Barry K."/>
            <person name="Bills G."/>
            <person name="Bluhm B."/>
            <person name="Cannon C."/>
            <person name="Castanera R."/>
            <person name="Culley D."/>
            <person name="Daum C."/>
            <person name="Ezra D."/>
            <person name="Gonzalez J."/>
            <person name="Henrissat B."/>
            <person name="Kuo A."/>
            <person name="Liang C."/>
            <person name="Lipzen A."/>
            <person name="Lutzoni F."/>
            <person name="Magnuson J."/>
            <person name="Mondo S."/>
            <person name="Nolan M."/>
            <person name="Ohm R."/>
            <person name="Pangilinan J."/>
            <person name="Park H.-J."/>
            <person name="Ramirez L."/>
            <person name="Alfaro M."/>
            <person name="Sun H."/>
            <person name="Tritt A."/>
            <person name="Yoshinaga Y."/>
            <person name="Zwiers L.-H."/>
            <person name="Turgeon B."/>
            <person name="Goodwin S."/>
            <person name="Spatafora J."/>
            <person name="Crous P."/>
            <person name="Grigoriev I."/>
        </authorList>
    </citation>
    <scope>NUCLEOTIDE SEQUENCE [LARGE SCALE GENOMIC DNA]</scope>
    <source>
        <strain evidence="8">CECT 20119</strain>
    </source>
</reference>
<evidence type="ECO:0000256" key="1">
    <source>
        <dbReference type="ARBA" id="ARBA00009183"/>
    </source>
</evidence>
<evidence type="ECO:0000313" key="8">
    <source>
        <dbReference type="Proteomes" id="UP000799538"/>
    </source>
</evidence>
<sequence length="478" mass="53681">MGKVKRVAVIGAGPAGAIAIDALAREQAFDVIRVFERREKAGGCWLLDERPHPHLSDIDRLASRTADSPVPLPSTLPAQTPKSNTPRFTETPVYPYLETNVDATVMEFTAEPIPSERSPASIALHGTDTPFRPWQTIQRYIESLTTRHGYSDFISYNTTVERATKLNDEWVLVLRRPGLRTDYWWEERFDALVVANGHYSVPYVPHIPGLAAFEAAHPGSVEHSKAFRGREKYRGKKVVVVGASVSGADTCVDLLGVAKHPIFAVVEGHRPNMYFGDVAFRHPGITRVPSIKRVEAEGRKVVFEDGTQVEGVDHVVVSTGYSWSLPFLPQVEVRNNRVPGLYLHVFHRSDPTLVFVGAVAAGLTFKVFEWQAVVAARVLAGRAKLPPIEERERWEEERIKKKGDSVPFTAIAPDFEGYFETVRKLAGEEGPGRQLPPFDPEWVQIFFEGHERRKQMWEKKNAEARERAVRRAKVLARL</sequence>
<dbReference type="InterPro" id="IPR000960">
    <property type="entry name" value="Flavin_mOase"/>
</dbReference>
<dbReference type="OrthoDB" id="66881at2759"/>
<gene>
    <name evidence="7" type="ORF">BDZ85DRAFT_230425</name>
</gene>
<feature type="compositionally biased region" description="Polar residues" evidence="6">
    <location>
        <begin position="76"/>
        <end position="88"/>
    </location>
</feature>
<dbReference type="Gene3D" id="3.50.50.60">
    <property type="entry name" value="FAD/NAD(P)-binding domain"/>
    <property type="match status" value="2"/>
</dbReference>
<keyword evidence="8" id="KW-1185">Reference proteome</keyword>
<dbReference type="Pfam" id="PF00743">
    <property type="entry name" value="FMO-like"/>
    <property type="match status" value="2"/>
</dbReference>
<keyword evidence="5" id="KW-0560">Oxidoreductase</keyword>
<feature type="region of interest" description="Disordered" evidence="6">
    <location>
        <begin position="65"/>
        <end position="90"/>
    </location>
</feature>
<accession>A0A6A6GN38</accession>